<evidence type="ECO:0000313" key="12">
    <source>
        <dbReference type="Proteomes" id="UP000494040"/>
    </source>
</evidence>
<feature type="signal peptide" evidence="8">
    <location>
        <begin position="1"/>
        <end position="17"/>
    </location>
</feature>
<dbReference type="RefSeq" id="XP_014249447.1">
    <property type="nucleotide sequence ID" value="XM_014393961.2"/>
</dbReference>
<feature type="repeat" description="CSPG" evidence="6">
    <location>
        <begin position="1814"/>
        <end position="1905"/>
    </location>
</feature>
<keyword evidence="1 8" id="KW-0732">Signal</keyword>
<keyword evidence="7" id="KW-0812">Transmembrane</keyword>
<proteinExistence type="predicted"/>
<feature type="chain" id="PRO_5035298100" description="Chondroitin sulfate proteoglycan 4" evidence="8">
    <location>
        <begin position="18"/>
        <end position="2304"/>
    </location>
</feature>
<evidence type="ECO:0008006" key="13">
    <source>
        <dbReference type="Google" id="ProtNLM"/>
    </source>
</evidence>
<keyword evidence="3" id="KW-1015">Disulfide bond</keyword>
<dbReference type="PROSITE" id="PS50025">
    <property type="entry name" value="LAM_G_DOMAIN"/>
    <property type="match status" value="2"/>
</dbReference>
<sequence>MMEVFALLIALLSFSKAISSETASFYGSSYISVPLLEGKNVTDISFKIMTKKSDALLLLAAGQTDYCLMKLVSGRLKVYINLGAGESTIASPHGLRLDDLNWHHISFTRKDADVTLTIDNIHVTREKLMGDFFLLNIHYGLFIGGQGEFSELFLGHGDWLRGCLSDLVYNGVYPLQLARKRLEHSQIHDISWSCAAEFVANASSEISFIDDGSFLLLPSSIPRTGARWELEIKTTSTDGVILYTSGGGENSDFVGVEIVGGKVRMILDKGGGPAEVTNDIYVSDGKWHKLVINFNPNIAQVIVDNKPTKQKLTLSATRFFDLGDVIFIGGVELNKRARALGQGLQTADTSMKGCIRNIHKSTQLIGLPDAKITQGLLANCVWSYPCNDNPCKEHASCVPRGVNSFMCLCSDKHCVKQEFPNGYTVYSKTLQLELLELNPIVMQEGENIVITPEHINIVLDYAKYGVRDSGVLFSTVPNHYPKHGHLVIEVWQKFGTPQTFTLLDLIRDKVMYVHDGSENFEDNIHLDLELSPGTGYVLPSYLQGQHRFILHVNITSVNDAPVISILPTKTLKIPAGTRKLLLPSVLNATDPDSPRNKLIYTIINDGSGRLERINQHGVAITSFTQEDLDANMIAYFTEGPTNSNSKLIFKVSDGYSTTTSDPLKITVIPLVVQVLNNTGVYIPYSSSVIITSKNLTVVTNAEDPMLEITFTIVKDCEFGVIEKEDNLAGGESWHTVSKFTNVHLEQEIIRYRHTKGKPSQDSFKFTLSGSGTDIPTQYEFEITFIELSLENHLQSPLMMNGTVEGNITIENLSYKTYPIETNPKYIVYTLNKLPQFGNLRSAKHNERLVMGDNFTQLDINYNYIKYKMFRTSYSSFTDVMGFTVSTYLCPMSLTGKMNFIYSPPSKLPLSMKSTLNVLKVMEGGTVPILPSEINITVANVKSLVYEVYYGPLHGRLFLVDLMQNSTEDNVVHFTPSQINAGRLFYSHDGSESPHDTIKFVAVSNVEDDVMIFSELDINITLVNDNAPVRVVSSVFRIVKGGQRLLTTKHIKFSDEDIDFNVNNLVYTVKNGSGVYSSITHTKIQQFTQGDLEEEKVLIIESELSENPLLFSISDGTHATECYLDIRPSPPYVEITNNSHLVVSQGGHATVTTSNLFADTNIDIRLQDIRYYIVSGPTHGEILISGVSNKSKFHQQDIEAGNVIYKHLSSSVAQDRIQLKITVQDIYTEGTLAVRVFPAIYWEPLIVISNETVHVEEYTGVVVKRENLQIHQPGIPPSDITFLVVSTPKRGYLEIEGNDEEKGGEFDEKGGIRAFDQATVNAGKLYYVQSAANVSEDTIVVDVTNGVSWLRSLIIKFLIIPSKFYLKNSRLTVMEGGSVKLPHSLFCTTAQYYKDKITDYQLQTHPNHGRIIMSPSNKGVSKWTNHQTKINTIMYVHDGSETLQDSFSIVGKVGSKVSEPAFVEISVTPINDMIPTILNKTNIKIWKGGSEIITSEYLAVTDKDTDPENIIFVIISASGGHVAQLDGLQSVDKFTQKEINTKKIVLVHDGGQGNLDLDFVVTDGKNKLGPISYTAETAKAVLELVLNKGLHVFPLLQKEISSLILQSSCSDNREIIYKIKKNPKFGHLFLRKDKGRRINNFTQSDINSMNVLYEHTVPFKESSVQDFFVFDVIAKFVDPLKDMTFKIEVSVFSGGLDQYFDFSSSTLTIEEGGSAFIHLNTSLIQEFLVNNISLVDPNLIAVLILQPQNGVICFNDICNITTFSQLFIDSGNILYQHDHSDTLSDSFMFSLYLEPGDVLLLNISFVVEVEPINDQPFNLITTEPHINVVQGQKKVITKDDLYTEDLDTDANEIIYEIVSGPNLGVVQLNNNTTVTFSQENVNNGEVFFKHSGPLQATSFYFRVSDGKFTPVYTVFHVTVLKIYLNITVLQPVLLQQGKTVANISKNILSLHTNANKQDIIFNVLTSPKRGLIHVNGTHSSSFSYNDLLNKNVSYIQENLTAPSDSFELMAYNTLNLDFVIKGLWINISVIPLLIMGNFSPLSGTKTKLDLSTLDATPLAKLTNSNPVYKILMKPKYGHLKKIIRTTGEYKIAREKDVMKFTHEEIQIGLIYYVSKPTIETVEDKIPFLIYGSMFQPAVGELRFEIIGDSPSTTFKPPKPRWPGAKPSVEQDSVQIASPNMSDDYLLGVSLVTGIIALALLIVGFVRCGSKHTNFEDSIKSDLPEPLPHPPDNLLPTSPQIAMSGTPILTPANLPQCKVTSNSLNSSEPELNLRYPYGDEDWSNFNDSRRESKSNNLILRKNQYWV</sequence>
<dbReference type="PANTHER" id="PTHR45739">
    <property type="entry name" value="MATRIX PROTEIN, PUTATIVE-RELATED"/>
    <property type="match status" value="1"/>
</dbReference>
<feature type="domain" description="Laminin G" evidence="9">
    <location>
        <begin position="195"/>
        <end position="380"/>
    </location>
</feature>
<feature type="repeat" description="CSPG" evidence="6">
    <location>
        <begin position="562"/>
        <end position="652"/>
    </location>
</feature>
<dbReference type="Pfam" id="PF16184">
    <property type="entry name" value="Cadherin_3"/>
    <property type="match status" value="10"/>
</dbReference>
<evidence type="ECO:0000259" key="10">
    <source>
        <dbReference type="PROSITE" id="PS50026"/>
    </source>
</evidence>
<dbReference type="InterPro" id="IPR001791">
    <property type="entry name" value="Laminin_G"/>
</dbReference>
<dbReference type="CTD" id="35104"/>
<dbReference type="SMART" id="SM00282">
    <property type="entry name" value="LamG"/>
    <property type="match status" value="2"/>
</dbReference>
<feature type="repeat" description="CSPG" evidence="6">
    <location>
        <begin position="906"/>
        <end position="1002"/>
    </location>
</feature>
<dbReference type="OMA" id="QCKVIPL"/>
<feature type="domain" description="EGF-like" evidence="10">
    <location>
        <begin position="382"/>
        <end position="415"/>
    </location>
</feature>
<dbReference type="CDD" id="cd00110">
    <property type="entry name" value="LamG"/>
    <property type="match status" value="2"/>
</dbReference>
<feature type="repeat" description="CSPG" evidence="6">
    <location>
        <begin position="1473"/>
        <end position="1563"/>
    </location>
</feature>
<feature type="repeat" description="CSPG" evidence="6">
    <location>
        <begin position="431"/>
        <end position="529"/>
    </location>
</feature>
<evidence type="ECO:0000256" key="7">
    <source>
        <dbReference type="SAM" id="Phobius"/>
    </source>
</evidence>
<dbReference type="PROSITE" id="PS51854">
    <property type="entry name" value="CSPG"/>
    <property type="match status" value="9"/>
</dbReference>
<comment type="caution">
    <text evidence="5">Lacks conserved residue(s) required for the propagation of feature annotation.</text>
</comment>
<dbReference type="PANTHER" id="PTHR45739:SF12">
    <property type="entry name" value="CHONDROITIN SULFATE PROTEOGLYCAN 4-LIKE ISOFORM X2"/>
    <property type="match status" value="1"/>
</dbReference>
<dbReference type="InterPro" id="IPR013320">
    <property type="entry name" value="ConA-like_dom_sf"/>
</dbReference>
<feature type="repeat" description="CSPG" evidence="6">
    <location>
        <begin position="1131"/>
        <end position="1221"/>
    </location>
</feature>
<protein>
    <recommendedName>
        <fullName evidence="13">Chondroitin sulfate proteoglycan 4</fullName>
    </recommendedName>
</protein>
<dbReference type="Gene3D" id="2.60.120.200">
    <property type="match status" value="2"/>
</dbReference>
<organism evidence="11 12">
    <name type="scientific">Cimex lectularius</name>
    <name type="common">Bed bug</name>
    <name type="synonym">Acanthia lectularia</name>
    <dbReference type="NCBI Taxonomy" id="79782"/>
    <lineage>
        <taxon>Eukaryota</taxon>
        <taxon>Metazoa</taxon>
        <taxon>Ecdysozoa</taxon>
        <taxon>Arthropoda</taxon>
        <taxon>Hexapoda</taxon>
        <taxon>Insecta</taxon>
        <taxon>Pterygota</taxon>
        <taxon>Neoptera</taxon>
        <taxon>Paraneoptera</taxon>
        <taxon>Hemiptera</taxon>
        <taxon>Heteroptera</taxon>
        <taxon>Panheteroptera</taxon>
        <taxon>Cimicomorpha</taxon>
        <taxon>Cimicidae</taxon>
        <taxon>Cimex</taxon>
    </lineage>
</organism>
<evidence type="ECO:0000256" key="8">
    <source>
        <dbReference type="SAM" id="SignalP"/>
    </source>
</evidence>
<dbReference type="InterPro" id="IPR051561">
    <property type="entry name" value="FRAS1_ECM"/>
</dbReference>
<evidence type="ECO:0000256" key="5">
    <source>
        <dbReference type="PROSITE-ProRule" id="PRU00076"/>
    </source>
</evidence>
<dbReference type="OrthoDB" id="430044at2759"/>
<keyword evidence="4" id="KW-0325">Glycoprotein</keyword>
<accession>A0A8I6RQ77</accession>
<dbReference type="InterPro" id="IPR000742">
    <property type="entry name" value="EGF"/>
</dbReference>
<dbReference type="Pfam" id="PF02210">
    <property type="entry name" value="Laminin_G_2"/>
    <property type="match status" value="2"/>
</dbReference>
<dbReference type="GO" id="GO:0009653">
    <property type="term" value="P:anatomical structure morphogenesis"/>
    <property type="evidence" value="ECO:0007669"/>
    <property type="project" value="TreeGrafter"/>
</dbReference>
<keyword evidence="2" id="KW-0677">Repeat</keyword>
<dbReference type="InterPro" id="IPR039005">
    <property type="entry name" value="CSPG_rpt"/>
</dbReference>
<evidence type="ECO:0000256" key="2">
    <source>
        <dbReference type="ARBA" id="ARBA00022737"/>
    </source>
</evidence>
<feature type="repeat" description="CSPG" evidence="6">
    <location>
        <begin position="1243"/>
        <end position="1343"/>
    </location>
</feature>
<dbReference type="Proteomes" id="UP000494040">
    <property type="component" value="Unassembled WGS sequence"/>
</dbReference>
<dbReference type="KEGG" id="clec:106666632"/>
<evidence type="ECO:0000313" key="11">
    <source>
        <dbReference type="EnsemblMetazoa" id="XP_014249447.1"/>
    </source>
</evidence>
<dbReference type="GeneID" id="106666632"/>
<dbReference type="PROSITE" id="PS50026">
    <property type="entry name" value="EGF_3"/>
    <property type="match status" value="1"/>
</dbReference>
<dbReference type="EnsemblMetazoa" id="XM_014393961.2">
    <property type="protein sequence ID" value="XP_014249447.1"/>
    <property type="gene ID" value="LOC106666632"/>
</dbReference>
<keyword evidence="7" id="KW-1133">Transmembrane helix</keyword>
<evidence type="ECO:0000259" key="9">
    <source>
        <dbReference type="PROSITE" id="PS50025"/>
    </source>
</evidence>
<keyword evidence="12" id="KW-1185">Reference proteome</keyword>
<reference evidence="11" key="1">
    <citation type="submission" date="2022-01" db="UniProtKB">
        <authorList>
            <consortium name="EnsemblMetazoa"/>
        </authorList>
    </citation>
    <scope>IDENTIFICATION</scope>
</reference>
<evidence type="ECO:0000256" key="6">
    <source>
        <dbReference type="PROSITE-ProRule" id="PRU01201"/>
    </source>
</evidence>
<feature type="repeat" description="CSPG" evidence="6">
    <location>
        <begin position="671"/>
        <end position="768"/>
    </location>
</feature>
<evidence type="ECO:0000256" key="4">
    <source>
        <dbReference type="ARBA" id="ARBA00023180"/>
    </source>
</evidence>
<dbReference type="SUPFAM" id="SSF49899">
    <property type="entry name" value="Concanavalin A-like lectins/glucanases"/>
    <property type="match status" value="2"/>
</dbReference>
<keyword evidence="5" id="KW-0245">EGF-like domain</keyword>
<evidence type="ECO:0000256" key="3">
    <source>
        <dbReference type="ARBA" id="ARBA00023157"/>
    </source>
</evidence>
<name>A0A8I6RQ77_CIMLE</name>
<feature type="domain" description="Laminin G" evidence="9">
    <location>
        <begin position="20"/>
        <end position="194"/>
    </location>
</feature>
<dbReference type="CDD" id="cd11304">
    <property type="entry name" value="Cadherin_repeat"/>
    <property type="match status" value="1"/>
</dbReference>
<feature type="repeat" description="CSPG" evidence="6">
    <location>
        <begin position="1580"/>
        <end position="1672"/>
    </location>
</feature>
<keyword evidence="7" id="KW-0472">Membrane</keyword>
<evidence type="ECO:0000256" key="1">
    <source>
        <dbReference type="ARBA" id="ARBA00022729"/>
    </source>
</evidence>
<feature type="transmembrane region" description="Helical" evidence="7">
    <location>
        <begin position="2183"/>
        <end position="2204"/>
    </location>
</feature>